<evidence type="ECO:0000313" key="2">
    <source>
        <dbReference type="Proteomes" id="UP001057402"/>
    </source>
</evidence>
<organism evidence="1 2">
    <name type="scientific">Melastoma candidum</name>
    <dbReference type="NCBI Taxonomy" id="119954"/>
    <lineage>
        <taxon>Eukaryota</taxon>
        <taxon>Viridiplantae</taxon>
        <taxon>Streptophyta</taxon>
        <taxon>Embryophyta</taxon>
        <taxon>Tracheophyta</taxon>
        <taxon>Spermatophyta</taxon>
        <taxon>Magnoliopsida</taxon>
        <taxon>eudicotyledons</taxon>
        <taxon>Gunneridae</taxon>
        <taxon>Pentapetalae</taxon>
        <taxon>rosids</taxon>
        <taxon>malvids</taxon>
        <taxon>Myrtales</taxon>
        <taxon>Melastomataceae</taxon>
        <taxon>Melastomatoideae</taxon>
        <taxon>Melastomateae</taxon>
        <taxon>Melastoma</taxon>
    </lineage>
</organism>
<protein>
    <submittedName>
        <fullName evidence="1">Uncharacterized protein</fullName>
    </submittedName>
</protein>
<dbReference type="EMBL" id="CM042887">
    <property type="protein sequence ID" value="KAI4331191.1"/>
    <property type="molecule type" value="Genomic_DNA"/>
</dbReference>
<name>A0ACB9N4H8_9MYRT</name>
<evidence type="ECO:0000313" key="1">
    <source>
        <dbReference type="EMBL" id="KAI4331191.1"/>
    </source>
</evidence>
<comment type="caution">
    <text evidence="1">The sequence shown here is derived from an EMBL/GenBank/DDBJ whole genome shotgun (WGS) entry which is preliminary data.</text>
</comment>
<proteinExistence type="predicted"/>
<accession>A0ACB9N4H8</accession>
<reference evidence="2" key="1">
    <citation type="journal article" date="2023" name="Front. Plant Sci.">
        <title>Chromosomal-level genome assembly of Melastoma candidum provides insights into trichome evolution.</title>
        <authorList>
            <person name="Zhong Y."/>
            <person name="Wu W."/>
            <person name="Sun C."/>
            <person name="Zou P."/>
            <person name="Liu Y."/>
            <person name="Dai S."/>
            <person name="Zhou R."/>
        </authorList>
    </citation>
    <scope>NUCLEOTIDE SEQUENCE [LARGE SCALE GENOMIC DNA]</scope>
</reference>
<sequence>MSKPRCHSHALRLSSSSSHSRRVDFCRSFGSDQGTSNHKLMAETIGEVSSLLPSADILLARRVQELALNHEQPAHLYISRNDDDDDEPRRDGIPSEIPVIDLSKASPSDTDPSHDHRQELHNLRSALSEWGCFQAIGHGVPSSCLDEARRVTREFFQLPMDEKKKVAKGVEEMEGYGADPVPAKGQFLDWSDRLYVEVFPEHRRKPEFWPENPPSFRVMLEDYMTKMRMMTEQVSRAMARSLDLEDDCFLDLFGKGALLQGRFNYYSPCPRPDLILGLKPHTDGTSFTVIMQDAEGLQVMRENRWITVPTKPDTLLVLMGDQMEIMSNGIFKPPLHRVLTHSHGDRISIAAFYSPEPHKEIGPADGLINEARPKAYKNMKDYADIHWGYYQKGSRAIHEAKV</sequence>
<gene>
    <name evidence="1" type="ORF">MLD38_029401</name>
</gene>
<keyword evidence="2" id="KW-1185">Reference proteome</keyword>
<dbReference type="Proteomes" id="UP001057402">
    <property type="component" value="Chromosome 8"/>
</dbReference>